<dbReference type="PaxDb" id="65489-OBART11G22660.1"/>
<dbReference type="Proteomes" id="UP000026960">
    <property type="component" value="Chromosome 11"/>
</dbReference>
<dbReference type="Gramene" id="OBART11G22660.1">
    <property type="protein sequence ID" value="OBART11G22660.1"/>
    <property type="gene ID" value="OBART11G22660"/>
</dbReference>
<accession>A0A0D3HPW3</accession>
<dbReference type="EnsemblPlants" id="OBART11G22660.1">
    <property type="protein sequence ID" value="OBART11G22660.1"/>
    <property type="gene ID" value="OBART11G22660"/>
</dbReference>
<name>A0A0D3HPW3_9ORYZ</name>
<reference evidence="3" key="2">
    <citation type="submission" date="2015-03" db="UniProtKB">
        <authorList>
            <consortium name="EnsemblPlants"/>
        </authorList>
    </citation>
    <scope>IDENTIFICATION</scope>
</reference>
<evidence type="ECO:0000256" key="2">
    <source>
        <dbReference type="SAM" id="Phobius"/>
    </source>
</evidence>
<reference evidence="3" key="1">
    <citation type="journal article" date="2009" name="Rice">
        <title>De Novo Next Generation Sequencing of Plant Genomes.</title>
        <authorList>
            <person name="Rounsley S."/>
            <person name="Marri P.R."/>
            <person name="Yu Y."/>
            <person name="He R."/>
            <person name="Sisneros N."/>
            <person name="Goicoechea J.L."/>
            <person name="Lee S.J."/>
            <person name="Angelova A."/>
            <person name="Kudrna D."/>
            <person name="Luo M."/>
            <person name="Affourtit J."/>
            <person name="Desany B."/>
            <person name="Knight J."/>
            <person name="Niazi F."/>
            <person name="Egholm M."/>
            <person name="Wing R.A."/>
        </authorList>
    </citation>
    <scope>NUCLEOTIDE SEQUENCE [LARGE SCALE GENOMIC DNA]</scope>
    <source>
        <strain evidence="3">cv. IRGC 105608</strain>
    </source>
</reference>
<feature type="region of interest" description="Disordered" evidence="1">
    <location>
        <begin position="1"/>
        <end position="25"/>
    </location>
</feature>
<evidence type="ECO:0000256" key="1">
    <source>
        <dbReference type="SAM" id="MobiDB-lite"/>
    </source>
</evidence>
<keyword evidence="4" id="KW-1185">Reference proteome</keyword>
<dbReference type="AlphaFoldDB" id="A0A0D3HPW3"/>
<feature type="transmembrane region" description="Helical" evidence="2">
    <location>
        <begin position="139"/>
        <end position="160"/>
    </location>
</feature>
<sequence>MPNSSLGEGVSGGDGARRRWRREREREREQDELQLTLFRVPARKKLFLNRAVHGRLEAIEKSFSLETVKDIVDAMLSDASLVLYFQISGHAQQRAGEIVSLLQNQLNINITSKELQSWYILSVGERGGEEKGSGMLQKVVVVVLFYLPVLYAFLNAVFGLDGIYRHVYPLTIDVAASRNRFTDFGGRFIRGSRAADTAARNGAPQHPVYYQVLQNRSL</sequence>
<keyword evidence="2" id="KW-0812">Transmembrane</keyword>
<keyword evidence="2" id="KW-1133">Transmembrane helix</keyword>
<evidence type="ECO:0000313" key="4">
    <source>
        <dbReference type="Proteomes" id="UP000026960"/>
    </source>
</evidence>
<organism evidence="3">
    <name type="scientific">Oryza barthii</name>
    <dbReference type="NCBI Taxonomy" id="65489"/>
    <lineage>
        <taxon>Eukaryota</taxon>
        <taxon>Viridiplantae</taxon>
        <taxon>Streptophyta</taxon>
        <taxon>Embryophyta</taxon>
        <taxon>Tracheophyta</taxon>
        <taxon>Spermatophyta</taxon>
        <taxon>Magnoliopsida</taxon>
        <taxon>Liliopsida</taxon>
        <taxon>Poales</taxon>
        <taxon>Poaceae</taxon>
        <taxon>BOP clade</taxon>
        <taxon>Oryzoideae</taxon>
        <taxon>Oryzeae</taxon>
        <taxon>Oryzinae</taxon>
        <taxon>Oryza</taxon>
    </lineage>
</organism>
<protein>
    <submittedName>
        <fullName evidence="3">Uncharacterized protein</fullName>
    </submittedName>
</protein>
<evidence type="ECO:0000313" key="3">
    <source>
        <dbReference type="EnsemblPlants" id="OBART11G22660.1"/>
    </source>
</evidence>
<dbReference type="HOGENOM" id="CLU_1268607_0_0_1"/>
<keyword evidence="2" id="KW-0472">Membrane</keyword>
<dbReference type="STRING" id="65489.A0A0D3HPW3"/>
<proteinExistence type="predicted"/>